<dbReference type="CDD" id="cd10747">
    <property type="entry name" value="DnaJ_C"/>
    <property type="match status" value="1"/>
</dbReference>
<dbReference type="PROSITE" id="PS51188">
    <property type="entry name" value="ZF_CR"/>
    <property type="match status" value="1"/>
</dbReference>
<dbReference type="CDD" id="cd06257">
    <property type="entry name" value="DnaJ"/>
    <property type="match status" value="1"/>
</dbReference>
<feature type="binding site" evidence="9">
    <location>
        <position position="142"/>
    </location>
    <ligand>
        <name>Zn(2+)</name>
        <dbReference type="ChEBI" id="CHEBI:29105"/>
        <label>1</label>
    </ligand>
</feature>
<comment type="function">
    <text evidence="9">Participates actively in the response to hyperosmotic and heat shock by preventing the aggregation of stress-denatured proteins and by disaggregating proteins, also in an autonomous, DnaK-independent fashion. Unfolded proteins bind initially to DnaJ; upon interaction with the DnaJ-bound protein, DnaK hydrolyzes its bound ATP, resulting in the formation of a stable complex. GrpE releases ADP from DnaK; ATP binding to DnaK triggers the release of the substrate protein, thus completing the reaction cycle. Several rounds of ATP-dependent interactions between DnaJ, DnaK and GrpE are required for fully efficient folding. Also involved, together with DnaK and GrpE, in the DNA replication of plasmids through activation of initiation proteins.</text>
</comment>
<feature type="binding site" evidence="9">
    <location>
        <position position="145"/>
    </location>
    <ligand>
        <name>Zn(2+)</name>
        <dbReference type="ChEBI" id="CHEBI:29105"/>
        <label>1</label>
    </ligand>
</feature>
<evidence type="ECO:0000259" key="12">
    <source>
        <dbReference type="PROSITE" id="PS51188"/>
    </source>
</evidence>
<dbReference type="InterPro" id="IPR036869">
    <property type="entry name" value="J_dom_sf"/>
</dbReference>
<gene>
    <name evidence="9 13" type="primary">dnaJ</name>
    <name evidence="13" type="ORF">RKA07_14090</name>
</gene>
<evidence type="ECO:0000313" key="14">
    <source>
        <dbReference type="Proteomes" id="UP001267407"/>
    </source>
</evidence>
<comment type="domain">
    <text evidence="9">The J domain is necessary and sufficient to stimulate DnaK ATPase activity. Zinc center 1 plays an important role in the autonomous, DnaK-independent chaperone activity of DnaJ. Zinc center 2 is essential for interaction with DnaK and for DnaJ activity.</text>
</comment>
<dbReference type="InterPro" id="IPR001623">
    <property type="entry name" value="DnaJ_domain"/>
</dbReference>
<dbReference type="HAMAP" id="MF_01152">
    <property type="entry name" value="DnaJ"/>
    <property type="match status" value="1"/>
</dbReference>
<dbReference type="InterPro" id="IPR008971">
    <property type="entry name" value="HSP40/DnaJ_pept-bd"/>
</dbReference>
<keyword evidence="3 9" id="KW-0479">Metal-binding</keyword>
<comment type="similarity">
    <text evidence="9">Belongs to the DnaJ family.</text>
</comment>
<keyword evidence="8 9" id="KW-0143">Chaperone</keyword>
<sequence length="375" mass="40836">MAKRDYYEVLGVSRSADEKEIKRAYRKLAMKYHPDRNSEDKDAESKFKEATEAYEVLADQTKRAAYDQYGHAGVDGQAGGGFGGGGNFSDIFGDVFGDIFGGGGRGGRNTRGSDLRYTLELDLEEAVKGKTVKITIPGHRECDTCDGSGAEKGSRPETCGTCKGMGQVRMQQGFFAVQQACPTCRGSGQIIKNPCKSCHGQGRVQEEKTLSVKVPPGVDTGDRIRLSGEGEMGIDGGPPGDLYVQMSVREHSIFTRDGRNLYCEVPISIIDATLGGELEVPTLDGRVKLKIPAETQTGKLFRLRNKGVSPVRGGPSGDLLCRVIIETPVNLTKRQKELLQEFQVTLDGSNNGTNHAPKKTSWFEGVKSFFDEMKF</sequence>
<dbReference type="SUPFAM" id="SSF57938">
    <property type="entry name" value="DnaJ/Hsp40 cysteine-rich domain"/>
    <property type="match status" value="1"/>
</dbReference>
<dbReference type="PANTHER" id="PTHR43096">
    <property type="entry name" value="DNAJ HOMOLOG 1, MITOCHONDRIAL-RELATED"/>
    <property type="match status" value="1"/>
</dbReference>
<evidence type="ECO:0000256" key="1">
    <source>
        <dbReference type="ARBA" id="ARBA00022490"/>
    </source>
</evidence>
<keyword evidence="6 9" id="KW-0862">Zinc</keyword>
<dbReference type="InterPro" id="IPR036410">
    <property type="entry name" value="HSP_DnaJ_Cys-rich_dom_sf"/>
</dbReference>
<dbReference type="Gene3D" id="1.10.287.110">
    <property type="entry name" value="DnaJ domain"/>
    <property type="match status" value="1"/>
</dbReference>
<dbReference type="Pfam" id="PF01556">
    <property type="entry name" value="DnaJ_C"/>
    <property type="match status" value="1"/>
</dbReference>
<dbReference type="Pfam" id="PF00684">
    <property type="entry name" value="DnaJ_CXXCXGXG"/>
    <property type="match status" value="1"/>
</dbReference>
<feature type="domain" description="CR-type" evidence="12">
    <location>
        <begin position="129"/>
        <end position="207"/>
    </location>
</feature>
<dbReference type="InterPro" id="IPR001305">
    <property type="entry name" value="HSP_DnaJ_Cys-rich_dom"/>
</dbReference>
<evidence type="ECO:0000256" key="7">
    <source>
        <dbReference type="ARBA" id="ARBA00023016"/>
    </source>
</evidence>
<evidence type="ECO:0000256" key="3">
    <source>
        <dbReference type="ARBA" id="ARBA00022723"/>
    </source>
</evidence>
<keyword evidence="13" id="KW-0560">Oxidoreductase</keyword>
<dbReference type="PROSITE" id="PS50076">
    <property type="entry name" value="DNAJ_2"/>
    <property type="match status" value="1"/>
</dbReference>
<feature type="binding site" evidence="9">
    <location>
        <position position="198"/>
    </location>
    <ligand>
        <name>Zn(2+)</name>
        <dbReference type="ChEBI" id="CHEBI:29105"/>
        <label>1</label>
    </ligand>
</feature>
<feature type="binding site" evidence="9">
    <location>
        <position position="184"/>
    </location>
    <ligand>
        <name>Zn(2+)</name>
        <dbReference type="ChEBI" id="CHEBI:29105"/>
        <label>2</label>
    </ligand>
</feature>
<dbReference type="PANTHER" id="PTHR43096:SF48">
    <property type="entry name" value="CHAPERONE PROTEIN DNAJ"/>
    <property type="match status" value="1"/>
</dbReference>
<feature type="repeat" description="CXXCXGXG motif" evidence="9">
    <location>
        <begin position="142"/>
        <end position="149"/>
    </location>
</feature>
<feature type="repeat" description="CXXCXGXG motif" evidence="9">
    <location>
        <begin position="159"/>
        <end position="166"/>
    </location>
</feature>
<comment type="subunit">
    <text evidence="9">Homodimer.</text>
</comment>
<dbReference type="NCBIfam" id="NF008035">
    <property type="entry name" value="PRK10767.1"/>
    <property type="match status" value="1"/>
</dbReference>
<dbReference type="SUPFAM" id="SSF49493">
    <property type="entry name" value="HSP40/DnaJ peptide-binding domain"/>
    <property type="match status" value="2"/>
</dbReference>
<feature type="zinc finger region" description="CR-type" evidence="10">
    <location>
        <begin position="129"/>
        <end position="207"/>
    </location>
</feature>
<accession>A0ABU2HJI6</accession>
<keyword evidence="14" id="KW-1185">Reference proteome</keyword>
<dbReference type="RefSeq" id="WP_200202975.1">
    <property type="nucleotide sequence ID" value="NZ_JAVMBO010000017.1"/>
</dbReference>
<evidence type="ECO:0000313" key="13">
    <source>
        <dbReference type="EMBL" id="MDS1311228.1"/>
    </source>
</evidence>
<evidence type="ECO:0000256" key="6">
    <source>
        <dbReference type="ARBA" id="ARBA00022833"/>
    </source>
</evidence>
<comment type="caution">
    <text evidence="13">The sequence shown here is derived from an EMBL/GenBank/DDBJ whole genome shotgun (WGS) entry which is preliminary data.</text>
</comment>
<comment type="subcellular location">
    <subcellularLocation>
        <location evidence="9">Cytoplasm</location>
    </subcellularLocation>
</comment>
<comment type="cofactor">
    <cofactor evidence="9">
        <name>Zn(2+)</name>
        <dbReference type="ChEBI" id="CHEBI:29105"/>
    </cofactor>
    <text evidence="9">Binds 2 Zn(2+) ions per monomer.</text>
</comment>
<reference evidence="13" key="1">
    <citation type="submission" date="2023-09" db="EMBL/GenBank/DDBJ databases">
        <title>Marinobacter sediminicola sp. nov. and Marinobacter maritimum sp. nov., isolated from marine sediment.</title>
        <authorList>
            <person name="An J."/>
        </authorList>
    </citation>
    <scope>NUCLEOTIDE SEQUENCE</scope>
    <source>
        <strain evidence="13">F60267</strain>
    </source>
</reference>
<keyword evidence="1 9" id="KW-0963">Cytoplasm</keyword>
<dbReference type="Gene3D" id="2.60.260.20">
    <property type="entry name" value="Urease metallochaperone UreE, N-terminal domain"/>
    <property type="match status" value="2"/>
</dbReference>
<feature type="binding site" evidence="9">
    <location>
        <position position="195"/>
    </location>
    <ligand>
        <name>Zn(2+)</name>
        <dbReference type="ChEBI" id="CHEBI:29105"/>
        <label>1</label>
    </ligand>
</feature>
<dbReference type="EMBL" id="JAVMBO010000017">
    <property type="protein sequence ID" value="MDS1311228.1"/>
    <property type="molecule type" value="Genomic_DNA"/>
</dbReference>
<evidence type="ECO:0000256" key="10">
    <source>
        <dbReference type="PROSITE-ProRule" id="PRU00546"/>
    </source>
</evidence>
<dbReference type="Gene3D" id="2.10.230.10">
    <property type="entry name" value="Heat shock protein DnaJ, cysteine-rich domain"/>
    <property type="match status" value="1"/>
</dbReference>
<keyword evidence="7 9" id="KW-0346">Stress response</keyword>
<dbReference type="SMART" id="SM00271">
    <property type="entry name" value="DnaJ"/>
    <property type="match status" value="1"/>
</dbReference>
<dbReference type="PROSITE" id="PS00636">
    <property type="entry name" value="DNAJ_1"/>
    <property type="match status" value="1"/>
</dbReference>
<organism evidence="13 14">
    <name type="scientific">Marinobacter xiaoshiensis</name>
    <dbReference type="NCBI Taxonomy" id="3073652"/>
    <lineage>
        <taxon>Bacteria</taxon>
        <taxon>Pseudomonadati</taxon>
        <taxon>Pseudomonadota</taxon>
        <taxon>Gammaproteobacteria</taxon>
        <taxon>Pseudomonadales</taxon>
        <taxon>Marinobacteraceae</taxon>
        <taxon>Marinobacter</taxon>
    </lineage>
</organism>
<evidence type="ECO:0000256" key="9">
    <source>
        <dbReference type="HAMAP-Rule" id="MF_01152"/>
    </source>
</evidence>
<keyword evidence="2 9" id="KW-0235">DNA replication</keyword>
<evidence type="ECO:0000256" key="2">
    <source>
        <dbReference type="ARBA" id="ARBA00022705"/>
    </source>
</evidence>
<dbReference type="InterPro" id="IPR018253">
    <property type="entry name" value="DnaJ_domain_CS"/>
</dbReference>
<dbReference type="InterPro" id="IPR002939">
    <property type="entry name" value="DnaJ_C"/>
</dbReference>
<dbReference type="Proteomes" id="UP001267407">
    <property type="component" value="Unassembled WGS sequence"/>
</dbReference>
<evidence type="ECO:0000256" key="4">
    <source>
        <dbReference type="ARBA" id="ARBA00022737"/>
    </source>
</evidence>
<keyword evidence="5 9" id="KW-0863">Zinc-finger</keyword>
<dbReference type="PRINTS" id="PR00625">
    <property type="entry name" value="JDOMAIN"/>
</dbReference>
<dbReference type="NCBIfam" id="TIGR02349">
    <property type="entry name" value="DnaJ_bact"/>
    <property type="match status" value="1"/>
</dbReference>
<dbReference type="CDD" id="cd10719">
    <property type="entry name" value="DnaJ_zf"/>
    <property type="match status" value="1"/>
</dbReference>
<proteinExistence type="inferred from homology"/>
<name>A0ABU2HJI6_9GAMM</name>
<feature type="repeat" description="CXXCXGXG motif" evidence="9">
    <location>
        <begin position="195"/>
        <end position="202"/>
    </location>
</feature>
<feature type="binding site" evidence="9">
    <location>
        <position position="181"/>
    </location>
    <ligand>
        <name>Zn(2+)</name>
        <dbReference type="ChEBI" id="CHEBI:29105"/>
        <label>2</label>
    </ligand>
</feature>
<protein>
    <recommendedName>
        <fullName evidence="9">Chaperone protein DnaJ</fullName>
    </recommendedName>
</protein>
<dbReference type="GO" id="GO:0016491">
    <property type="term" value="F:oxidoreductase activity"/>
    <property type="evidence" value="ECO:0007669"/>
    <property type="project" value="UniProtKB-KW"/>
</dbReference>
<feature type="repeat" description="CXXCXGXG motif" evidence="9">
    <location>
        <begin position="181"/>
        <end position="188"/>
    </location>
</feature>
<dbReference type="InterPro" id="IPR012724">
    <property type="entry name" value="DnaJ"/>
</dbReference>
<evidence type="ECO:0000256" key="5">
    <source>
        <dbReference type="ARBA" id="ARBA00022771"/>
    </source>
</evidence>
<feature type="domain" description="J" evidence="11">
    <location>
        <begin position="5"/>
        <end position="70"/>
    </location>
</feature>
<evidence type="ECO:0000259" key="11">
    <source>
        <dbReference type="PROSITE" id="PS50076"/>
    </source>
</evidence>
<keyword evidence="4 9" id="KW-0677">Repeat</keyword>
<dbReference type="Pfam" id="PF00226">
    <property type="entry name" value="DnaJ"/>
    <property type="match status" value="1"/>
</dbReference>
<evidence type="ECO:0000256" key="8">
    <source>
        <dbReference type="ARBA" id="ARBA00023186"/>
    </source>
</evidence>
<feature type="binding site" evidence="9">
    <location>
        <position position="162"/>
    </location>
    <ligand>
        <name>Zn(2+)</name>
        <dbReference type="ChEBI" id="CHEBI:29105"/>
        <label>2</label>
    </ligand>
</feature>
<dbReference type="SUPFAM" id="SSF46565">
    <property type="entry name" value="Chaperone J-domain"/>
    <property type="match status" value="1"/>
</dbReference>
<feature type="binding site" evidence="9">
    <location>
        <position position="159"/>
    </location>
    <ligand>
        <name>Zn(2+)</name>
        <dbReference type="ChEBI" id="CHEBI:29105"/>
        <label>2</label>
    </ligand>
</feature>